<feature type="domain" description="Alpha/beta hydrolase fold-3" evidence="2">
    <location>
        <begin position="74"/>
        <end position="282"/>
    </location>
</feature>
<dbReference type="InterPro" id="IPR029058">
    <property type="entry name" value="AB_hydrolase_fold"/>
</dbReference>
<comment type="caution">
    <text evidence="3">The sequence shown here is derived from an EMBL/GenBank/DDBJ whole genome shotgun (WGS) entry which is preliminary data.</text>
</comment>
<evidence type="ECO:0000313" key="3">
    <source>
        <dbReference type="EMBL" id="NYJ35273.1"/>
    </source>
</evidence>
<dbReference type="Pfam" id="PF07859">
    <property type="entry name" value="Abhydrolase_3"/>
    <property type="match status" value="1"/>
</dbReference>
<evidence type="ECO:0000259" key="2">
    <source>
        <dbReference type="Pfam" id="PF07859"/>
    </source>
</evidence>
<dbReference type="InterPro" id="IPR050300">
    <property type="entry name" value="GDXG_lipolytic_enzyme"/>
</dbReference>
<dbReference type="RefSeq" id="WP_179824342.1">
    <property type="nucleotide sequence ID" value="NZ_JACCFS010000001.1"/>
</dbReference>
<dbReference type="PANTHER" id="PTHR48081">
    <property type="entry name" value="AB HYDROLASE SUPERFAMILY PROTEIN C4A8.06C"/>
    <property type="match status" value="1"/>
</dbReference>
<dbReference type="Gene3D" id="3.40.50.1820">
    <property type="entry name" value="alpha/beta hydrolase"/>
    <property type="match status" value="1"/>
</dbReference>
<keyword evidence="1" id="KW-0378">Hydrolase</keyword>
<gene>
    <name evidence="3" type="ORF">HNR10_003154</name>
</gene>
<accession>A0A7Z0ENC1</accession>
<evidence type="ECO:0000256" key="1">
    <source>
        <dbReference type="ARBA" id="ARBA00022801"/>
    </source>
</evidence>
<proteinExistence type="predicted"/>
<reference evidence="3 4" key="1">
    <citation type="submission" date="2020-07" db="EMBL/GenBank/DDBJ databases">
        <title>Sequencing the genomes of 1000 actinobacteria strains.</title>
        <authorList>
            <person name="Klenk H.-P."/>
        </authorList>
    </citation>
    <scope>NUCLEOTIDE SEQUENCE [LARGE SCALE GENOMIC DNA]</scope>
    <source>
        <strain evidence="3 4">DSM 44442</strain>
    </source>
</reference>
<organism evidence="3 4">
    <name type="scientific">Nocardiopsis aegyptia</name>
    <dbReference type="NCBI Taxonomy" id="220378"/>
    <lineage>
        <taxon>Bacteria</taxon>
        <taxon>Bacillati</taxon>
        <taxon>Actinomycetota</taxon>
        <taxon>Actinomycetes</taxon>
        <taxon>Streptosporangiales</taxon>
        <taxon>Nocardiopsidaceae</taxon>
        <taxon>Nocardiopsis</taxon>
    </lineage>
</organism>
<sequence>MDASALHPELRSAFRRVPNPPIARGWQRSLVRLGTRLLPRPRLRDGLTHEYVALAPGVGAHVFTPGSGGSGGALLWIHGGGMVIGTAAQDHASCVDTAVDLDIVVVSVEYRLAPEHPFPVPLDDCFRVWSWLLDHAAERGADPHRIAVGGQSAGGGLAAGLVQRIHDHSGVQPVAQWLFCPMLDDRTAARRELDAVDHFLWNNRSNRVGWSAYLGTEPGTPHMPPYAAPGRRTDLDGMPPTWIGTGDIELFYEEDRAYAEALTGAGVDTTLLVVPGAPHAFESLAPRTRVAQEFGAAARTWLRGHLTPPE</sequence>
<dbReference type="PANTHER" id="PTHR48081:SF8">
    <property type="entry name" value="ALPHA_BETA HYDROLASE FOLD-3 DOMAIN-CONTAINING PROTEIN-RELATED"/>
    <property type="match status" value="1"/>
</dbReference>
<keyword evidence="4" id="KW-1185">Reference proteome</keyword>
<dbReference type="EMBL" id="JACCFS010000001">
    <property type="protein sequence ID" value="NYJ35273.1"/>
    <property type="molecule type" value="Genomic_DNA"/>
</dbReference>
<dbReference type="InterPro" id="IPR013094">
    <property type="entry name" value="AB_hydrolase_3"/>
</dbReference>
<dbReference type="Proteomes" id="UP000572051">
    <property type="component" value="Unassembled WGS sequence"/>
</dbReference>
<protein>
    <submittedName>
        <fullName evidence="3">Acetyl esterase/lipase</fullName>
    </submittedName>
</protein>
<name>A0A7Z0ENC1_9ACTN</name>
<evidence type="ECO:0000313" key="4">
    <source>
        <dbReference type="Proteomes" id="UP000572051"/>
    </source>
</evidence>
<dbReference type="GO" id="GO:0016787">
    <property type="term" value="F:hydrolase activity"/>
    <property type="evidence" value="ECO:0007669"/>
    <property type="project" value="UniProtKB-KW"/>
</dbReference>
<dbReference type="SUPFAM" id="SSF53474">
    <property type="entry name" value="alpha/beta-Hydrolases"/>
    <property type="match status" value="1"/>
</dbReference>
<dbReference type="AlphaFoldDB" id="A0A7Z0ENC1"/>